<sequence>MTIHRCRTTFLLAGAVVVASAFTSPSPKSSSFVHSFVHSKSSASDHDDYGLFLSFDLDDTLFPIDVAVEDANVALVRALRELGYGEVENEEMIRHSKSIRNELRARKEVITYTDLRKLSIQREICRVTNNQAFDDQSVIDSAFDAWLSERQASADRNLFPHAIESLQSIRENYPGIVIGAITNGRGDPLEMKKLAPFFDFCTSGEDEDVFPKRKPDRGIYEAALRRFEKLKGGRPATWVHVGDDLANDVGASAACSAKPIWFCCDDPVDETPKWSTATTEELEKRARLNEEAKKLVKAKISSLKELPSAVASIF</sequence>
<dbReference type="Gene3D" id="3.40.50.1000">
    <property type="entry name" value="HAD superfamily/HAD-like"/>
    <property type="match status" value="1"/>
</dbReference>
<dbReference type="GO" id="GO:0016787">
    <property type="term" value="F:hydrolase activity"/>
    <property type="evidence" value="ECO:0007669"/>
    <property type="project" value="UniProtKB-KW"/>
</dbReference>
<protein>
    <recommendedName>
        <fullName evidence="5">Haloacid dehalogenase-like hydrolase</fullName>
    </recommendedName>
</protein>
<dbReference type="PANTHER" id="PTHR43316:SF8">
    <property type="entry name" value="HAD FAMILY HYDROLASE"/>
    <property type="match status" value="1"/>
</dbReference>
<accession>K0SLP1</accession>
<keyword evidence="4" id="KW-1185">Reference proteome</keyword>
<evidence type="ECO:0000256" key="2">
    <source>
        <dbReference type="SAM" id="SignalP"/>
    </source>
</evidence>
<reference evidence="3 4" key="1">
    <citation type="journal article" date="2012" name="Genome Biol.">
        <title>Genome and low-iron response of an oceanic diatom adapted to chronic iron limitation.</title>
        <authorList>
            <person name="Lommer M."/>
            <person name="Specht M."/>
            <person name="Roy A.S."/>
            <person name="Kraemer L."/>
            <person name="Andreson R."/>
            <person name="Gutowska M.A."/>
            <person name="Wolf J."/>
            <person name="Bergner S.V."/>
            <person name="Schilhabel M.B."/>
            <person name="Klostermeier U.C."/>
            <person name="Beiko R.G."/>
            <person name="Rosenstiel P."/>
            <person name="Hippler M."/>
            <person name="Laroche J."/>
        </authorList>
    </citation>
    <scope>NUCLEOTIDE SEQUENCE [LARGE SCALE GENOMIC DNA]</scope>
    <source>
        <strain evidence="3 4">CCMP1005</strain>
    </source>
</reference>
<feature type="chain" id="PRO_5030173075" description="Haloacid dehalogenase-like hydrolase" evidence="2">
    <location>
        <begin position="22"/>
        <end position="314"/>
    </location>
</feature>
<dbReference type="PANTHER" id="PTHR43316">
    <property type="entry name" value="HYDROLASE, HALOACID DELAHOGENASE-RELATED"/>
    <property type="match status" value="1"/>
</dbReference>
<keyword evidence="2" id="KW-0732">Signal</keyword>
<dbReference type="SFLD" id="SFLDG01129">
    <property type="entry name" value="C1.5:_HAD__Beta-PGM__Phosphata"/>
    <property type="match status" value="1"/>
</dbReference>
<evidence type="ECO:0000313" key="4">
    <source>
        <dbReference type="Proteomes" id="UP000266841"/>
    </source>
</evidence>
<dbReference type="SFLD" id="SFLDS00003">
    <property type="entry name" value="Haloacid_Dehalogenase"/>
    <property type="match status" value="1"/>
</dbReference>
<dbReference type="eggNOG" id="ENOG502S6G1">
    <property type="taxonomic scope" value="Eukaryota"/>
</dbReference>
<dbReference type="InterPro" id="IPR023214">
    <property type="entry name" value="HAD_sf"/>
</dbReference>
<dbReference type="SUPFAM" id="SSF56784">
    <property type="entry name" value="HAD-like"/>
    <property type="match status" value="1"/>
</dbReference>
<organism evidence="3 4">
    <name type="scientific">Thalassiosira oceanica</name>
    <name type="common">Marine diatom</name>
    <dbReference type="NCBI Taxonomy" id="159749"/>
    <lineage>
        <taxon>Eukaryota</taxon>
        <taxon>Sar</taxon>
        <taxon>Stramenopiles</taxon>
        <taxon>Ochrophyta</taxon>
        <taxon>Bacillariophyta</taxon>
        <taxon>Coscinodiscophyceae</taxon>
        <taxon>Thalassiosirophycidae</taxon>
        <taxon>Thalassiosirales</taxon>
        <taxon>Thalassiosiraceae</taxon>
        <taxon>Thalassiosira</taxon>
    </lineage>
</organism>
<dbReference type="EMBL" id="AGNL01013545">
    <property type="protein sequence ID" value="EJK67188.1"/>
    <property type="molecule type" value="Genomic_DNA"/>
</dbReference>
<evidence type="ECO:0000313" key="3">
    <source>
        <dbReference type="EMBL" id="EJK67188.1"/>
    </source>
</evidence>
<dbReference type="OrthoDB" id="444127at2759"/>
<proteinExistence type="predicted"/>
<dbReference type="AlphaFoldDB" id="K0SLP1"/>
<evidence type="ECO:0008006" key="5">
    <source>
        <dbReference type="Google" id="ProtNLM"/>
    </source>
</evidence>
<dbReference type="Proteomes" id="UP000266841">
    <property type="component" value="Unassembled WGS sequence"/>
</dbReference>
<dbReference type="InterPro" id="IPR036412">
    <property type="entry name" value="HAD-like_sf"/>
</dbReference>
<keyword evidence="1" id="KW-0378">Hydrolase</keyword>
<evidence type="ECO:0000256" key="1">
    <source>
        <dbReference type="ARBA" id="ARBA00022801"/>
    </source>
</evidence>
<feature type="signal peptide" evidence="2">
    <location>
        <begin position="1"/>
        <end position="21"/>
    </location>
</feature>
<dbReference type="InterPro" id="IPR051540">
    <property type="entry name" value="S-2-haloacid_dehalogenase"/>
</dbReference>
<dbReference type="Gene3D" id="1.20.120.1600">
    <property type="match status" value="1"/>
</dbReference>
<gene>
    <name evidence="3" type="ORF">THAOC_11812</name>
</gene>
<name>K0SLP1_THAOC</name>
<dbReference type="OMA" id="YHLAWIP"/>
<dbReference type="Pfam" id="PF00702">
    <property type="entry name" value="Hydrolase"/>
    <property type="match status" value="1"/>
</dbReference>
<comment type="caution">
    <text evidence="3">The sequence shown here is derived from an EMBL/GenBank/DDBJ whole genome shotgun (WGS) entry which is preliminary data.</text>
</comment>